<dbReference type="PATRIC" id="fig|1048834.4.peg.796"/>
<evidence type="ECO:0000313" key="3">
    <source>
        <dbReference type="Proteomes" id="UP000000292"/>
    </source>
</evidence>
<dbReference type="OrthoDB" id="2374806at2"/>
<protein>
    <submittedName>
        <fullName evidence="2">Uncharacterized protein</fullName>
    </submittedName>
</protein>
<dbReference type="AlphaFoldDB" id="F8IF12"/>
<reference evidence="3" key="2">
    <citation type="submission" date="2011-06" db="EMBL/GenBank/DDBJ databases">
        <title>The complete genome sequence of Alicyclobacillus acidocaldarius sp. Tc-4-1.</title>
        <authorList>
            <person name="Chen Y."/>
            <person name="He Y."/>
            <person name="Dong Z."/>
            <person name="Hu S."/>
        </authorList>
    </citation>
    <scope>NUCLEOTIDE SEQUENCE [LARGE SCALE GENOMIC DNA]</scope>
    <source>
        <strain evidence="3">Tc-4-1</strain>
    </source>
</reference>
<dbReference type="HOGENOM" id="CLU_1479120_0_0_9"/>
<proteinExistence type="predicted"/>
<sequence length="182" mass="19190">MGPALLLSIAFFGWSHPSTNPALAATRQAVYGPMMHAVHLDEAHHVVTVDLQPVAGPRASSPLEATDGRGVTAPVSPDAYTDGRDTGRTMRANRGALVLSVPLGWELDVEGIGADRCQMRTADLDHLAFQPIPGAADGLHRRFLLGHPGTYRLVTADAGQVSSVLDTVVVSPHLREPVIGAP</sequence>
<dbReference type="Proteomes" id="UP000000292">
    <property type="component" value="Chromosome"/>
</dbReference>
<evidence type="ECO:0000313" key="2">
    <source>
        <dbReference type="EMBL" id="AEJ42795.1"/>
    </source>
</evidence>
<evidence type="ECO:0000256" key="1">
    <source>
        <dbReference type="SAM" id="MobiDB-lite"/>
    </source>
</evidence>
<feature type="region of interest" description="Disordered" evidence="1">
    <location>
        <begin position="57"/>
        <end position="87"/>
    </location>
</feature>
<name>F8IF12_ALIAT</name>
<gene>
    <name evidence="2" type="ordered locus">TC41_0840</name>
</gene>
<dbReference type="STRING" id="1048834.TC41_0840"/>
<accession>F8IF12</accession>
<dbReference type="RefSeq" id="WP_014463696.1">
    <property type="nucleotide sequence ID" value="NC_017167.1"/>
</dbReference>
<organism evidence="2 3">
    <name type="scientific">Alicyclobacillus acidocaldarius (strain Tc-4-1)</name>
    <name type="common">Bacillus acidocaldarius</name>
    <dbReference type="NCBI Taxonomy" id="1048834"/>
    <lineage>
        <taxon>Bacteria</taxon>
        <taxon>Bacillati</taxon>
        <taxon>Bacillota</taxon>
        <taxon>Bacilli</taxon>
        <taxon>Bacillales</taxon>
        <taxon>Alicyclobacillaceae</taxon>
        <taxon>Alicyclobacillus</taxon>
    </lineage>
</organism>
<dbReference type="EMBL" id="CP002902">
    <property type="protein sequence ID" value="AEJ42795.1"/>
    <property type="molecule type" value="Genomic_DNA"/>
</dbReference>
<reference evidence="2 3" key="1">
    <citation type="journal article" date="2011" name="J. Bacteriol.">
        <title>Complete Genome Sequence of Alicyclobacillus acidocaldarius Strain Tc-4-1.</title>
        <authorList>
            <person name="Chen Y."/>
            <person name="He Y."/>
            <person name="Zhang B."/>
            <person name="Yang J."/>
            <person name="Li W."/>
            <person name="Dong Z."/>
            <person name="Hu S."/>
        </authorList>
    </citation>
    <scope>NUCLEOTIDE SEQUENCE [LARGE SCALE GENOMIC DNA]</scope>
    <source>
        <strain evidence="2 3">Tc-4-1</strain>
    </source>
</reference>
<dbReference type="KEGG" id="aad:TC41_0840"/>